<dbReference type="PANTHER" id="PTHR40547:SF1">
    <property type="entry name" value="SLL0298 PROTEIN"/>
    <property type="match status" value="1"/>
</dbReference>
<organism evidence="3 4">
    <name type="scientific">Pontivivens insulae</name>
    <dbReference type="NCBI Taxonomy" id="1639689"/>
    <lineage>
        <taxon>Bacteria</taxon>
        <taxon>Pseudomonadati</taxon>
        <taxon>Pseudomonadota</taxon>
        <taxon>Alphaproteobacteria</taxon>
        <taxon>Rhodobacterales</taxon>
        <taxon>Paracoccaceae</taxon>
        <taxon>Pontivivens</taxon>
    </lineage>
</organism>
<keyword evidence="4" id="KW-1185">Reference proteome</keyword>
<dbReference type="Pfam" id="PF09835">
    <property type="entry name" value="DUF2062"/>
    <property type="match status" value="1"/>
</dbReference>
<protein>
    <recommendedName>
        <fullName evidence="2">DUF2062 domain-containing protein</fullName>
    </recommendedName>
</protein>
<dbReference type="InterPro" id="IPR018639">
    <property type="entry name" value="DUF2062"/>
</dbReference>
<evidence type="ECO:0000313" key="3">
    <source>
        <dbReference type="EMBL" id="SPF30253.1"/>
    </source>
</evidence>
<evidence type="ECO:0000313" key="4">
    <source>
        <dbReference type="Proteomes" id="UP000244932"/>
    </source>
</evidence>
<keyword evidence="1" id="KW-0472">Membrane</keyword>
<dbReference type="AlphaFoldDB" id="A0A2R8ADC7"/>
<reference evidence="3 4" key="1">
    <citation type="submission" date="2018-03" db="EMBL/GenBank/DDBJ databases">
        <authorList>
            <person name="Keele B.F."/>
        </authorList>
    </citation>
    <scope>NUCLEOTIDE SEQUENCE [LARGE SCALE GENOMIC DNA]</scope>
    <source>
        <strain evidence="3 4">CeCT 8812</strain>
    </source>
</reference>
<dbReference type="RefSeq" id="WP_108782961.1">
    <property type="nucleotide sequence ID" value="NZ_OMKW01000003.1"/>
</dbReference>
<name>A0A2R8ADC7_9RHOB</name>
<keyword evidence="1" id="KW-0812">Transmembrane</keyword>
<dbReference type="EMBL" id="OMKW01000003">
    <property type="protein sequence ID" value="SPF30253.1"/>
    <property type="molecule type" value="Genomic_DNA"/>
</dbReference>
<feature type="transmembrane region" description="Helical" evidence="1">
    <location>
        <begin position="153"/>
        <end position="180"/>
    </location>
</feature>
<gene>
    <name evidence="3" type="ORF">POI8812_02589</name>
</gene>
<proteinExistence type="predicted"/>
<sequence length="219" mass="24630">MVFKRRKPLGWLEWARNGLWPRGGWARAVEYIGHRLRRIPDSPHKVSLGLALGVFVTFTPFFGFHIVVAMLLAVLLRGNVLASVIGTFFGNPLTFPAIGYVSLWFGSIVANGPAPGNYVEVTHRFAGAFVGLWRSVKSLFGYKTSSWDLLSDFFFGLFVPYLIGGLIPGLIAGVTSYYVARPIVRAYQRRRRERRMAKFARRAKAAQAALAKELEHERE</sequence>
<dbReference type="OrthoDB" id="7360463at2"/>
<feature type="domain" description="DUF2062" evidence="2">
    <location>
        <begin position="27"/>
        <end position="192"/>
    </location>
</feature>
<dbReference type="PANTHER" id="PTHR40547">
    <property type="entry name" value="SLL0298 PROTEIN"/>
    <property type="match status" value="1"/>
</dbReference>
<dbReference type="Proteomes" id="UP000244932">
    <property type="component" value="Unassembled WGS sequence"/>
</dbReference>
<evidence type="ECO:0000256" key="1">
    <source>
        <dbReference type="SAM" id="Phobius"/>
    </source>
</evidence>
<feature type="transmembrane region" description="Helical" evidence="1">
    <location>
        <begin position="88"/>
        <end position="110"/>
    </location>
</feature>
<feature type="transmembrane region" description="Helical" evidence="1">
    <location>
        <begin position="50"/>
        <end position="76"/>
    </location>
</feature>
<keyword evidence="1" id="KW-1133">Transmembrane helix</keyword>
<evidence type="ECO:0000259" key="2">
    <source>
        <dbReference type="Pfam" id="PF09835"/>
    </source>
</evidence>
<accession>A0A2R8ADC7</accession>